<evidence type="ECO:0000313" key="2">
    <source>
        <dbReference type="Proteomes" id="UP000017174"/>
    </source>
</evidence>
<dbReference type="Proteomes" id="UP000017174">
    <property type="component" value="Unassembled WGS sequence"/>
</dbReference>
<name>U7V3Y4_9MICC</name>
<comment type="caution">
    <text evidence="1">The sequence shown here is derived from an EMBL/GenBank/DDBJ whole genome shotgun (WGS) entry which is preliminary data.</text>
</comment>
<protein>
    <submittedName>
        <fullName evidence="1">Uncharacterized protein</fullName>
    </submittedName>
</protein>
<gene>
    <name evidence="1" type="ORF">HMPREF0742_01248</name>
</gene>
<accession>U7V3Y4</accession>
<reference evidence="1 2" key="1">
    <citation type="submission" date="2013-08" db="EMBL/GenBank/DDBJ databases">
        <authorList>
            <person name="Weinstock G."/>
            <person name="Sodergren E."/>
            <person name="Wylie T."/>
            <person name="Fulton L."/>
            <person name="Fulton R."/>
            <person name="Fronick C."/>
            <person name="O'Laughlin M."/>
            <person name="Godfrey J."/>
            <person name="Miner T."/>
            <person name="Herter B."/>
            <person name="Appelbaum E."/>
            <person name="Cordes M."/>
            <person name="Lek S."/>
            <person name="Wollam A."/>
            <person name="Pepin K.H."/>
            <person name="Palsikar V.B."/>
            <person name="Mitreva M."/>
            <person name="Wilson R.K."/>
        </authorList>
    </citation>
    <scope>NUCLEOTIDE SEQUENCE [LARGE SCALE GENOMIC DNA]</scope>
    <source>
        <strain evidence="1 2">F0184</strain>
    </source>
</reference>
<evidence type="ECO:0000313" key="1">
    <source>
        <dbReference type="EMBL" id="ERT66206.1"/>
    </source>
</evidence>
<dbReference type="AlphaFoldDB" id="U7V3Y4"/>
<sequence length="43" mass="4702">MVFRSLVFLLGYRCGEAFTICGVNGAGLPWPRCQGCWDGFCGI</sequence>
<dbReference type="HOGENOM" id="CLU_3239110_0_0_11"/>
<organism evidence="1 2">
    <name type="scientific">Rothia aeria F0184</name>
    <dbReference type="NCBI Taxonomy" id="888019"/>
    <lineage>
        <taxon>Bacteria</taxon>
        <taxon>Bacillati</taxon>
        <taxon>Actinomycetota</taxon>
        <taxon>Actinomycetes</taxon>
        <taxon>Micrococcales</taxon>
        <taxon>Micrococcaceae</taxon>
        <taxon>Rothia</taxon>
    </lineage>
</organism>
<proteinExistence type="predicted"/>
<dbReference type="EMBL" id="AXZG01000037">
    <property type="protein sequence ID" value="ERT66206.1"/>
    <property type="molecule type" value="Genomic_DNA"/>
</dbReference>